<dbReference type="InterPro" id="IPR000719">
    <property type="entry name" value="Prot_kinase_dom"/>
</dbReference>
<dbReference type="OrthoDB" id="9762169at2"/>
<feature type="compositionally biased region" description="Pro residues" evidence="7">
    <location>
        <begin position="355"/>
        <end position="364"/>
    </location>
</feature>
<feature type="compositionally biased region" description="Pro residues" evidence="7">
    <location>
        <begin position="316"/>
        <end position="331"/>
    </location>
</feature>
<feature type="transmembrane region" description="Helical" evidence="8">
    <location>
        <begin position="455"/>
        <end position="475"/>
    </location>
</feature>
<keyword evidence="11" id="KW-1185">Reference proteome</keyword>
<dbReference type="GO" id="GO:0005524">
    <property type="term" value="F:ATP binding"/>
    <property type="evidence" value="ECO:0007669"/>
    <property type="project" value="UniProtKB-KW"/>
</dbReference>
<dbReference type="AlphaFoldDB" id="A0A3N2DAD3"/>
<dbReference type="SUPFAM" id="SSF56112">
    <property type="entry name" value="Protein kinase-like (PK-like)"/>
    <property type="match status" value="1"/>
</dbReference>
<keyword evidence="8" id="KW-1133">Transmembrane helix</keyword>
<evidence type="ECO:0000256" key="1">
    <source>
        <dbReference type="ARBA" id="ARBA00012513"/>
    </source>
</evidence>
<dbReference type="PROSITE" id="PS00108">
    <property type="entry name" value="PROTEIN_KINASE_ST"/>
    <property type="match status" value="1"/>
</dbReference>
<comment type="caution">
    <text evidence="10">The sequence shown here is derived from an EMBL/GenBank/DDBJ whole genome shotgun (WGS) entry which is preliminary data.</text>
</comment>
<accession>A0A3N2DAD3</accession>
<evidence type="ECO:0000256" key="2">
    <source>
        <dbReference type="ARBA" id="ARBA00022527"/>
    </source>
</evidence>
<evidence type="ECO:0000256" key="5">
    <source>
        <dbReference type="ARBA" id="ARBA00022777"/>
    </source>
</evidence>
<evidence type="ECO:0000313" key="11">
    <source>
        <dbReference type="Proteomes" id="UP000275356"/>
    </source>
</evidence>
<keyword evidence="5 10" id="KW-0418">Kinase</keyword>
<dbReference type="PANTHER" id="PTHR43289">
    <property type="entry name" value="MITOGEN-ACTIVATED PROTEIN KINASE KINASE KINASE 20-RELATED"/>
    <property type="match status" value="1"/>
</dbReference>
<organism evidence="10 11">
    <name type="scientific">Salana multivorans</name>
    <dbReference type="NCBI Taxonomy" id="120377"/>
    <lineage>
        <taxon>Bacteria</taxon>
        <taxon>Bacillati</taxon>
        <taxon>Actinomycetota</taxon>
        <taxon>Actinomycetes</taxon>
        <taxon>Micrococcales</taxon>
        <taxon>Beutenbergiaceae</taxon>
        <taxon>Salana</taxon>
    </lineage>
</organism>
<dbReference type="Gene3D" id="1.10.510.10">
    <property type="entry name" value="Transferase(Phosphotransferase) domain 1"/>
    <property type="match status" value="1"/>
</dbReference>
<dbReference type="EC" id="2.7.11.1" evidence="1"/>
<feature type="compositionally biased region" description="Low complexity" evidence="7">
    <location>
        <begin position="332"/>
        <end position="354"/>
    </location>
</feature>
<dbReference type="Gene3D" id="3.30.200.20">
    <property type="entry name" value="Phosphorylase Kinase, domain 1"/>
    <property type="match status" value="1"/>
</dbReference>
<sequence length="499" mass="51966">MTPRAGVVVDRWELTRLIAIGGMGQVWAAQEKPGGREVALKVLRPEFAGERLFLDRIAAEARNSLDLVHPGIARTYAHGEIDGLGYIVMELVPGEPLSTILARERVLSRRLVLDVVAQTADALATAHEAGVVHRDIKPANLILGPGGRVVLTDFGISLAANQAPMTAAGMVMGTAQYLPPEQAMGRPATGAGDVYALGIIAYESLVGKRPFTGQTQVDIAFAHVTEPVPPLPETIDAPVRELVEQMLEKEPARRPSHASEVATRARELGAAIAPDDGWDPAEPRRARRRRGGSHAGESDAPAIITRRPRPPKPRVPRPAQPAVPAAAPPSTPAVGAPARAPETTTVPRVAAAAPAAPPPVIPPAHDPRASDASVVPTPDWQPVRVRTRGDLPSPSPDARRAQDAAAPEAPPTTSAGTRDDGERAVRVPSPTRVPSAARVPSPTRARPDTKVPSSWIVAALIVLAAAIVTLAILVAGNLGQSAASAGTSGVASTSIGGVQ</sequence>
<dbReference type="RefSeq" id="WP_123738833.1">
    <property type="nucleotide sequence ID" value="NZ_RKHQ01000001.1"/>
</dbReference>
<reference evidence="10 11" key="1">
    <citation type="submission" date="2018-11" db="EMBL/GenBank/DDBJ databases">
        <title>Sequencing the genomes of 1000 actinobacteria strains.</title>
        <authorList>
            <person name="Klenk H.-P."/>
        </authorList>
    </citation>
    <scope>NUCLEOTIDE SEQUENCE [LARGE SCALE GENOMIC DNA]</scope>
    <source>
        <strain evidence="10 11">DSM 13521</strain>
    </source>
</reference>
<keyword evidence="2" id="KW-0723">Serine/threonine-protein kinase</keyword>
<feature type="domain" description="Protein kinase" evidence="9">
    <location>
        <begin position="12"/>
        <end position="268"/>
    </location>
</feature>
<evidence type="ECO:0000256" key="4">
    <source>
        <dbReference type="ARBA" id="ARBA00022741"/>
    </source>
</evidence>
<keyword evidence="3" id="KW-0808">Transferase</keyword>
<dbReference type="Pfam" id="PF00069">
    <property type="entry name" value="Pkinase"/>
    <property type="match status" value="1"/>
</dbReference>
<dbReference type="InterPro" id="IPR011009">
    <property type="entry name" value="Kinase-like_dom_sf"/>
</dbReference>
<gene>
    <name evidence="10" type="ORF">EDD28_1283</name>
</gene>
<dbReference type="SMART" id="SM00220">
    <property type="entry name" value="S_TKc"/>
    <property type="match status" value="1"/>
</dbReference>
<dbReference type="PROSITE" id="PS50011">
    <property type="entry name" value="PROTEIN_KINASE_DOM"/>
    <property type="match status" value="1"/>
</dbReference>
<dbReference type="FunFam" id="1.10.510.10:FF:000021">
    <property type="entry name" value="Serine/threonine protein kinase"/>
    <property type="match status" value="1"/>
</dbReference>
<feature type="compositionally biased region" description="Basic residues" evidence="7">
    <location>
        <begin position="306"/>
        <end position="315"/>
    </location>
</feature>
<evidence type="ECO:0000256" key="8">
    <source>
        <dbReference type="SAM" id="Phobius"/>
    </source>
</evidence>
<dbReference type="PANTHER" id="PTHR43289:SF6">
    <property type="entry name" value="SERINE_THREONINE-PROTEIN KINASE NEKL-3"/>
    <property type="match status" value="1"/>
</dbReference>
<proteinExistence type="predicted"/>
<keyword evidence="8" id="KW-0472">Membrane</keyword>
<dbReference type="EMBL" id="RKHQ01000001">
    <property type="protein sequence ID" value="ROR96693.1"/>
    <property type="molecule type" value="Genomic_DNA"/>
</dbReference>
<feature type="region of interest" description="Disordered" evidence="7">
    <location>
        <begin position="269"/>
        <end position="450"/>
    </location>
</feature>
<evidence type="ECO:0000256" key="6">
    <source>
        <dbReference type="ARBA" id="ARBA00022840"/>
    </source>
</evidence>
<evidence type="ECO:0000256" key="7">
    <source>
        <dbReference type="SAM" id="MobiDB-lite"/>
    </source>
</evidence>
<dbReference type="InterPro" id="IPR008271">
    <property type="entry name" value="Ser/Thr_kinase_AS"/>
</dbReference>
<protein>
    <recommendedName>
        <fullName evidence="1">non-specific serine/threonine protein kinase</fullName>
        <ecNumber evidence="1">2.7.11.1</ecNumber>
    </recommendedName>
</protein>
<feature type="compositionally biased region" description="Low complexity" evidence="7">
    <location>
        <begin position="403"/>
        <end position="415"/>
    </location>
</feature>
<evidence type="ECO:0000259" key="9">
    <source>
        <dbReference type="PROSITE" id="PS50011"/>
    </source>
</evidence>
<dbReference type="CDD" id="cd14014">
    <property type="entry name" value="STKc_PknB_like"/>
    <property type="match status" value="1"/>
</dbReference>
<evidence type="ECO:0000313" key="10">
    <source>
        <dbReference type="EMBL" id="ROR96693.1"/>
    </source>
</evidence>
<keyword evidence="6" id="KW-0067">ATP-binding</keyword>
<keyword evidence="8" id="KW-0812">Transmembrane</keyword>
<keyword evidence="4" id="KW-0547">Nucleotide-binding</keyword>
<dbReference type="Proteomes" id="UP000275356">
    <property type="component" value="Unassembled WGS sequence"/>
</dbReference>
<evidence type="ECO:0000256" key="3">
    <source>
        <dbReference type="ARBA" id="ARBA00022679"/>
    </source>
</evidence>
<dbReference type="GO" id="GO:0004674">
    <property type="term" value="F:protein serine/threonine kinase activity"/>
    <property type="evidence" value="ECO:0007669"/>
    <property type="project" value="UniProtKB-KW"/>
</dbReference>
<name>A0A3N2DAD3_9MICO</name>